<evidence type="ECO:0000313" key="10">
    <source>
        <dbReference type="Proteomes" id="UP000320390"/>
    </source>
</evidence>
<dbReference type="GO" id="GO:0030313">
    <property type="term" value="C:cell envelope"/>
    <property type="evidence" value="ECO:0007669"/>
    <property type="project" value="UniProtKB-SubCell"/>
</dbReference>
<dbReference type="PANTHER" id="PTHR30600:SF10">
    <property type="entry name" value="BLL6722 PROTEIN"/>
    <property type="match status" value="1"/>
</dbReference>
<feature type="domain" description="Cytochrome c" evidence="8">
    <location>
        <begin position="87"/>
        <end position="201"/>
    </location>
</feature>
<sequence>MGDRERSGAISGGLAGGLVLLLCAGMGAGMGTGAVLASAQAGQSLPRKAEGPDDRPLIPEDTLPTPFVRSVSLGIEPLAEGFTASEEEFALGRRLFFDPILSVRRTVACASCHRPEFAFADNRKTSRGIENYLTRRNSPSLLNKGLDTHVLWDGRAATLEEQVLMPIENPEEMALGTSAAVNRLSQDSDYPALFQAVYGREVDADALASALSAFVRGLTVGNSPVDRFRDGDVTALDPSEEAGLWLYEGRGRCWQCHNGPNFADGEFHNTGIGASDGVPEEGRYFATSVDADRGAFRTPGLRMLTLTAPYMHDGSLATLEEVVEFYRRGGHPNSHLSERIQPIRLSDEDAANLVAFLKALSRE</sequence>
<dbReference type="Proteomes" id="UP000320390">
    <property type="component" value="Chromosome"/>
</dbReference>
<keyword evidence="5 9" id="KW-0560">Oxidoreductase</keyword>
<dbReference type="Gene3D" id="1.10.760.10">
    <property type="entry name" value="Cytochrome c-like domain"/>
    <property type="match status" value="2"/>
</dbReference>
<evidence type="ECO:0000256" key="7">
    <source>
        <dbReference type="PROSITE-ProRule" id="PRU00433"/>
    </source>
</evidence>
<dbReference type="InterPro" id="IPR051395">
    <property type="entry name" value="Cytochrome_c_Peroxidase/MauG"/>
</dbReference>
<evidence type="ECO:0000256" key="5">
    <source>
        <dbReference type="ARBA" id="ARBA00023002"/>
    </source>
</evidence>
<gene>
    <name evidence="9" type="primary">ccp_7</name>
    <name evidence="9" type="ORF">Poly30_56110</name>
</gene>
<dbReference type="EMBL" id="CP036434">
    <property type="protein sequence ID" value="QDV10049.1"/>
    <property type="molecule type" value="Genomic_DNA"/>
</dbReference>
<evidence type="ECO:0000256" key="6">
    <source>
        <dbReference type="ARBA" id="ARBA00023004"/>
    </source>
</evidence>
<protein>
    <submittedName>
        <fullName evidence="9">Cytochrome c551 peroxidase</fullName>
        <ecNumber evidence="9">1.11.1.5</ecNumber>
    </submittedName>
</protein>
<evidence type="ECO:0000313" key="9">
    <source>
        <dbReference type="EMBL" id="QDV10049.1"/>
    </source>
</evidence>
<keyword evidence="4" id="KW-0732">Signal</keyword>
<evidence type="ECO:0000256" key="3">
    <source>
        <dbReference type="ARBA" id="ARBA00022723"/>
    </source>
</evidence>
<dbReference type="GO" id="GO:0009055">
    <property type="term" value="F:electron transfer activity"/>
    <property type="evidence" value="ECO:0007669"/>
    <property type="project" value="InterPro"/>
</dbReference>
<dbReference type="SUPFAM" id="SSF46626">
    <property type="entry name" value="Cytochrome c"/>
    <property type="match status" value="2"/>
</dbReference>
<organism evidence="9 10">
    <name type="scientific">Saltatorellus ferox</name>
    <dbReference type="NCBI Taxonomy" id="2528018"/>
    <lineage>
        <taxon>Bacteria</taxon>
        <taxon>Pseudomonadati</taxon>
        <taxon>Planctomycetota</taxon>
        <taxon>Planctomycetia</taxon>
        <taxon>Planctomycetia incertae sedis</taxon>
        <taxon>Saltatorellus</taxon>
    </lineage>
</organism>
<dbReference type="GO" id="GO:0020037">
    <property type="term" value="F:heme binding"/>
    <property type="evidence" value="ECO:0007669"/>
    <property type="project" value="InterPro"/>
</dbReference>
<accession>A0A518F149</accession>
<dbReference type="Pfam" id="PF03150">
    <property type="entry name" value="CCP_MauG"/>
    <property type="match status" value="1"/>
</dbReference>
<reference evidence="9 10" key="1">
    <citation type="submission" date="2019-02" db="EMBL/GenBank/DDBJ databases">
        <title>Deep-cultivation of Planctomycetes and their phenomic and genomic characterization uncovers novel biology.</title>
        <authorList>
            <person name="Wiegand S."/>
            <person name="Jogler M."/>
            <person name="Boedeker C."/>
            <person name="Pinto D."/>
            <person name="Vollmers J."/>
            <person name="Rivas-Marin E."/>
            <person name="Kohn T."/>
            <person name="Peeters S.H."/>
            <person name="Heuer A."/>
            <person name="Rast P."/>
            <person name="Oberbeckmann S."/>
            <person name="Bunk B."/>
            <person name="Jeske O."/>
            <person name="Meyerdierks A."/>
            <person name="Storesund J.E."/>
            <person name="Kallscheuer N."/>
            <person name="Luecker S."/>
            <person name="Lage O.M."/>
            <person name="Pohl T."/>
            <person name="Merkel B.J."/>
            <person name="Hornburger P."/>
            <person name="Mueller R.-W."/>
            <person name="Bruemmer F."/>
            <person name="Labrenz M."/>
            <person name="Spormann A.M."/>
            <person name="Op den Camp H."/>
            <person name="Overmann J."/>
            <person name="Amann R."/>
            <person name="Jetten M.S.M."/>
            <person name="Mascher T."/>
            <person name="Medema M.H."/>
            <person name="Devos D.P."/>
            <person name="Kaster A.-K."/>
            <person name="Ovreas L."/>
            <person name="Rohde M."/>
            <person name="Galperin M.Y."/>
            <person name="Jogler C."/>
        </authorList>
    </citation>
    <scope>NUCLEOTIDE SEQUENCE [LARGE SCALE GENOMIC DNA]</scope>
    <source>
        <strain evidence="9 10">Poly30</strain>
    </source>
</reference>
<dbReference type="InterPro" id="IPR004852">
    <property type="entry name" value="Di-haem_cyt_c_peroxidsae"/>
</dbReference>
<dbReference type="PANTHER" id="PTHR30600">
    <property type="entry name" value="CYTOCHROME C PEROXIDASE-RELATED"/>
    <property type="match status" value="1"/>
</dbReference>
<keyword evidence="10" id="KW-1185">Reference proteome</keyword>
<dbReference type="GO" id="GO:0046872">
    <property type="term" value="F:metal ion binding"/>
    <property type="evidence" value="ECO:0007669"/>
    <property type="project" value="UniProtKB-KW"/>
</dbReference>
<evidence type="ECO:0000256" key="1">
    <source>
        <dbReference type="ARBA" id="ARBA00004196"/>
    </source>
</evidence>
<dbReference type="PROSITE" id="PS51007">
    <property type="entry name" value="CYTC"/>
    <property type="match status" value="2"/>
</dbReference>
<dbReference type="GO" id="GO:0004130">
    <property type="term" value="F:cytochrome-c peroxidase activity"/>
    <property type="evidence" value="ECO:0007669"/>
    <property type="project" value="UniProtKB-EC"/>
</dbReference>
<dbReference type="InterPro" id="IPR036909">
    <property type="entry name" value="Cyt_c-like_dom_sf"/>
</dbReference>
<dbReference type="InterPro" id="IPR009056">
    <property type="entry name" value="Cyt_c-like_dom"/>
</dbReference>
<proteinExistence type="predicted"/>
<evidence type="ECO:0000259" key="8">
    <source>
        <dbReference type="PROSITE" id="PS51007"/>
    </source>
</evidence>
<keyword evidence="3 7" id="KW-0479">Metal-binding</keyword>
<dbReference type="OrthoDB" id="9772811at2"/>
<feature type="domain" description="Cytochrome c" evidence="8">
    <location>
        <begin position="238"/>
        <end position="361"/>
    </location>
</feature>
<evidence type="ECO:0000256" key="2">
    <source>
        <dbReference type="ARBA" id="ARBA00022617"/>
    </source>
</evidence>
<dbReference type="AlphaFoldDB" id="A0A518F149"/>
<comment type="subcellular location">
    <subcellularLocation>
        <location evidence="1">Cell envelope</location>
    </subcellularLocation>
</comment>
<name>A0A518F149_9BACT</name>
<keyword evidence="6 7" id="KW-0408">Iron</keyword>
<keyword evidence="2 7" id="KW-0349">Heme</keyword>
<dbReference type="EC" id="1.11.1.5" evidence="9"/>
<dbReference type="RefSeq" id="WP_145205555.1">
    <property type="nucleotide sequence ID" value="NZ_CP036434.1"/>
</dbReference>
<evidence type="ECO:0000256" key="4">
    <source>
        <dbReference type="ARBA" id="ARBA00022729"/>
    </source>
</evidence>
<keyword evidence="9" id="KW-0575">Peroxidase</keyword>